<reference evidence="2" key="3">
    <citation type="journal article" date="1999" name="Mol. Microbiol.">
        <title>The complete nucleotide sequence of phi CTX, a cytotoxin-converting phage of Pseudomonas aeruginosa: implications for phage evolution and horizontal gene transfer via bacteriophages.</title>
        <authorList>
            <person name="Nakayama K."/>
            <person name="Kanaya S."/>
            <person name="Ohnishi M."/>
            <person name="Terawaki Y."/>
            <person name="Hayashi T."/>
        </authorList>
    </citation>
    <scope>NUCLEOTIDE SEQUENCE</scope>
</reference>
<dbReference type="RefSeq" id="NP_490632.1">
    <property type="nucleotide sequence ID" value="NC_003278.1"/>
</dbReference>
<reference evidence="2" key="2">
    <citation type="journal article" date="1993" name="Mol. Microbiol.">
        <title>Molecular analysis of a cytotoxin-converting phage, phi CTX, of Pseudomonas aeruginosa: structure of the attP-cos-ctx region and integration into the serine tRNA gene.</title>
        <authorList>
            <person name="Hayashi T."/>
            <person name="Matsumoto H."/>
            <person name="Ohnishi M."/>
            <person name="Terawaki Y."/>
        </authorList>
    </citation>
    <scope>NUCLEOTIDE SEQUENCE [LARGE SCALE GENOMIC DNA]</scope>
</reference>
<dbReference type="Proteomes" id="UP000001581">
    <property type="component" value="Segment"/>
</dbReference>
<dbReference type="KEGG" id="vg:927288"/>
<reference evidence="2" key="1">
    <citation type="journal article" date="1989" name="Mol. Microbiol.">
        <title>Pseudomonas aeruginosa cytotoxin: the nucleotide sequence of the gene and the mechanism of activation of the protoxin.</title>
        <authorList>
            <person name="Hayashi T."/>
            <person name="Kamio Y."/>
            <person name="Hishinuma F."/>
            <person name="Usami Y."/>
            <person name="Titani K."/>
            <person name="Terawaki Y."/>
        </authorList>
    </citation>
    <scope>NUCLEOTIDE SEQUENCE [LARGE SCALE GENOMIC DNA]</scope>
</reference>
<organism evidence="1 2">
    <name type="scientific">Pseudomonas phage phiCTX</name>
    <dbReference type="NCBI Taxonomy" id="2993857"/>
    <lineage>
        <taxon>Viruses</taxon>
        <taxon>Duplodnaviria</taxon>
        <taxon>Heunggongvirae</taxon>
        <taxon>Uroviricota</taxon>
        <taxon>Caudoviricetes</taxon>
        <taxon>Peduoviridae</taxon>
        <taxon>Citexvirus</taxon>
        <taxon>Citexvirus phiCTX</taxon>
    </lineage>
</organism>
<accession>Q9ZXJ3</accession>
<evidence type="ECO:0000313" key="2">
    <source>
        <dbReference type="Proteomes" id="UP000001581"/>
    </source>
</evidence>
<dbReference type="EMBL" id="AB008550">
    <property type="protein sequence ID" value="BAA36260.1"/>
    <property type="molecule type" value="Genomic_DNA"/>
</dbReference>
<evidence type="ECO:0000313" key="1">
    <source>
        <dbReference type="EMBL" id="BAA36260.1"/>
    </source>
</evidence>
<sequence>MPEAEIHGRSPGIFSHAGEVSYLLVRRDSVDSEIPRPTRRYAIRSSSSMDLMYLSTSSSS</sequence>
<dbReference type="GeneID" id="927288"/>
<proteinExistence type="predicted"/>
<name>Q9ZXJ3_9CAUD</name>
<keyword evidence="2" id="KW-1185">Reference proteome</keyword>
<protein>
    <submittedName>
        <fullName evidence="1">DNA, complete genome</fullName>
    </submittedName>
</protein>